<accession>A0A6Q2XAM0</accession>
<keyword evidence="5" id="KW-1185">Reference proteome</keyword>
<dbReference type="Pfam" id="PF07686">
    <property type="entry name" value="V-set"/>
    <property type="match status" value="1"/>
</dbReference>
<reference evidence="4" key="4">
    <citation type="submission" date="2025-09" db="UniProtKB">
        <authorList>
            <consortium name="Ensembl"/>
        </authorList>
    </citation>
    <scope>IDENTIFICATION</scope>
</reference>
<dbReference type="GeneTree" id="ENSGT00990000205287"/>
<evidence type="ECO:0000256" key="1">
    <source>
        <dbReference type="SAM" id="MobiDB-lite"/>
    </source>
</evidence>
<evidence type="ECO:0000313" key="5">
    <source>
        <dbReference type="Proteomes" id="UP000265140"/>
    </source>
</evidence>
<dbReference type="PROSITE" id="PS50835">
    <property type="entry name" value="IG_LIKE"/>
    <property type="match status" value="1"/>
</dbReference>
<feature type="compositionally biased region" description="Basic and acidic residues" evidence="1">
    <location>
        <begin position="177"/>
        <end position="198"/>
    </location>
</feature>
<reference evidence="4" key="3">
    <citation type="submission" date="2025-08" db="UniProtKB">
        <authorList>
            <consortium name="Ensembl"/>
        </authorList>
    </citation>
    <scope>IDENTIFICATION</scope>
</reference>
<protein>
    <recommendedName>
        <fullName evidence="3">Ig-like domain-containing protein</fullName>
    </recommendedName>
</protein>
<dbReference type="InterPro" id="IPR003599">
    <property type="entry name" value="Ig_sub"/>
</dbReference>
<dbReference type="InterPro" id="IPR036179">
    <property type="entry name" value="Ig-like_dom_sf"/>
</dbReference>
<feature type="domain" description="Ig-like" evidence="3">
    <location>
        <begin position="22"/>
        <end position="116"/>
    </location>
</feature>
<sequence>YHGWNVQEMDTVIKGYELQVCPKSEPLTEFFSEGQEVVLSCNSDLTESDRVVWYRQTSLVDDVILDTKYKLANFPKDLDDRINVPNPPSFLVLSKLSLADSGEYWCAVFYKEVCVSVTKTDLYIWEPFGINSMFYKVYSSLMGCALLGMVCVVITVNLKTRRRDLASLKTRRTAAQTEKERSSRVEEEGEEVEKRREERDVTENYFDFLKECTCA</sequence>
<keyword evidence="2" id="KW-0472">Membrane</keyword>
<feature type="region of interest" description="Disordered" evidence="1">
    <location>
        <begin position="174"/>
        <end position="198"/>
    </location>
</feature>
<reference evidence="5" key="1">
    <citation type="journal article" date="2014" name="PLoS ONE">
        <title>The genome and linkage map of the northern pike (Esox lucius): conserved synteny revealed between the salmonid sister group and the Neoteleostei.</title>
        <authorList>
            <person name="Rondeau E.B."/>
            <person name="Minkley D.R."/>
            <person name="Leong J.S."/>
            <person name="Messmer A.M."/>
            <person name="Jantzen J.R."/>
            <person name="von Schalburg K.R."/>
            <person name="Lemon C."/>
            <person name="Bird N.H."/>
            <person name="Koop B.F."/>
        </authorList>
    </citation>
    <scope>NUCLEOTIDE SEQUENCE</scope>
</reference>
<dbReference type="InterPro" id="IPR003598">
    <property type="entry name" value="Ig_sub2"/>
</dbReference>
<dbReference type="Proteomes" id="UP000265140">
    <property type="component" value="Chromosome 11"/>
</dbReference>
<dbReference type="SMART" id="SM00409">
    <property type="entry name" value="IG"/>
    <property type="match status" value="1"/>
</dbReference>
<dbReference type="SUPFAM" id="SSF48726">
    <property type="entry name" value="Immunoglobulin"/>
    <property type="match status" value="1"/>
</dbReference>
<dbReference type="InterPro" id="IPR013106">
    <property type="entry name" value="Ig_V-set"/>
</dbReference>
<keyword evidence="2" id="KW-0812">Transmembrane</keyword>
<proteinExistence type="predicted"/>
<evidence type="ECO:0000259" key="3">
    <source>
        <dbReference type="PROSITE" id="PS50835"/>
    </source>
</evidence>
<feature type="transmembrane region" description="Helical" evidence="2">
    <location>
        <begin position="137"/>
        <end position="158"/>
    </location>
</feature>
<dbReference type="AlphaFoldDB" id="A0A6Q2XAM0"/>
<name>A0A6Q2XAM0_ESOLU</name>
<reference evidence="4" key="2">
    <citation type="submission" date="2020-02" db="EMBL/GenBank/DDBJ databases">
        <title>Esox lucius (northern pike) genome, fEsoLuc1, primary haplotype.</title>
        <authorList>
            <person name="Myers G."/>
            <person name="Karagic N."/>
            <person name="Meyer A."/>
            <person name="Pippel M."/>
            <person name="Reichard M."/>
            <person name="Winkler S."/>
            <person name="Tracey A."/>
            <person name="Sims Y."/>
            <person name="Howe K."/>
            <person name="Rhie A."/>
            <person name="Formenti G."/>
            <person name="Durbin R."/>
            <person name="Fedrigo O."/>
            <person name="Jarvis E.D."/>
        </authorList>
    </citation>
    <scope>NUCLEOTIDE SEQUENCE [LARGE SCALE GENOMIC DNA]</scope>
</reference>
<evidence type="ECO:0000313" key="4">
    <source>
        <dbReference type="Ensembl" id="ENSELUP00000050126.1"/>
    </source>
</evidence>
<dbReference type="InterPro" id="IPR013783">
    <property type="entry name" value="Ig-like_fold"/>
</dbReference>
<dbReference type="InterPro" id="IPR007110">
    <property type="entry name" value="Ig-like_dom"/>
</dbReference>
<dbReference type="InParanoid" id="A0A6Q2XAM0"/>
<dbReference type="Gene3D" id="2.60.40.10">
    <property type="entry name" value="Immunoglobulins"/>
    <property type="match status" value="1"/>
</dbReference>
<evidence type="ECO:0000256" key="2">
    <source>
        <dbReference type="SAM" id="Phobius"/>
    </source>
</evidence>
<organism evidence="4 5">
    <name type="scientific">Esox lucius</name>
    <name type="common">Northern pike</name>
    <dbReference type="NCBI Taxonomy" id="8010"/>
    <lineage>
        <taxon>Eukaryota</taxon>
        <taxon>Metazoa</taxon>
        <taxon>Chordata</taxon>
        <taxon>Craniata</taxon>
        <taxon>Vertebrata</taxon>
        <taxon>Euteleostomi</taxon>
        <taxon>Actinopterygii</taxon>
        <taxon>Neopterygii</taxon>
        <taxon>Teleostei</taxon>
        <taxon>Protacanthopterygii</taxon>
        <taxon>Esociformes</taxon>
        <taxon>Esocidae</taxon>
        <taxon>Esox</taxon>
    </lineage>
</organism>
<dbReference type="SMART" id="SM00408">
    <property type="entry name" value="IGc2"/>
    <property type="match status" value="1"/>
</dbReference>
<dbReference type="Ensembl" id="ENSELUT00000045541.2">
    <property type="protein sequence ID" value="ENSELUP00000050126.1"/>
    <property type="gene ID" value="ENSELUG00000029433.2"/>
</dbReference>
<keyword evidence="2" id="KW-1133">Transmembrane helix</keyword>